<dbReference type="AlphaFoldDB" id="A0A371IWL5"/>
<organism evidence="2 3">
    <name type="scientific">Romboutsia maritimum</name>
    <dbReference type="NCBI Taxonomy" id="2020948"/>
    <lineage>
        <taxon>Bacteria</taxon>
        <taxon>Bacillati</taxon>
        <taxon>Bacillota</taxon>
        <taxon>Clostridia</taxon>
        <taxon>Peptostreptococcales</taxon>
        <taxon>Peptostreptococcaceae</taxon>
        <taxon>Romboutsia</taxon>
    </lineage>
</organism>
<keyword evidence="1" id="KW-0812">Transmembrane</keyword>
<accession>A0A371IWL5</accession>
<keyword evidence="3" id="KW-1185">Reference proteome</keyword>
<dbReference type="EMBL" id="NOJZ02000001">
    <property type="protein sequence ID" value="RDY24869.1"/>
    <property type="molecule type" value="Genomic_DNA"/>
</dbReference>
<protein>
    <submittedName>
        <fullName evidence="2">2-oxoglutarate translocator</fullName>
    </submittedName>
</protein>
<evidence type="ECO:0000313" key="2">
    <source>
        <dbReference type="EMBL" id="RDY24869.1"/>
    </source>
</evidence>
<evidence type="ECO:0000256" key="1">
    <source>
        <dbReference type="SAM" id="Phobius"/>
    </source>
</evidence>
<feature type="transmembrane region" description="Helical" evidence="1">
    <location>
        <begin position="31"/>
        <end position="48"/>
    </location>
</feature>
<sequence>MRNQSKGLLGIICLATGATVILSMILPNWIWLAITALLLISCGVLLFLY</sequence>
<gene>
    <name evidence="2" type="ORF">CHF27_001330</name>
</gene>
<name>A0A371IWL5_9FIRM</name>
<comment type="caution">
    <text evidence="2">The sequence shown here is derived from an EMBL/GenBank/DDBJ whole genome shotgun (WGS) entry which is preliminary data.</text>
</comment>
<reference evidence="2 3" key="1">
    <citation type="journal article" date="2017" name="Genome Announc.">
        <title>Draft Genome Sequence of Romboutsia maritimum sp. nov. Strain CCRI-22766(T), Isolated from Coastal Estuarine Mud.</title>
        <authorList>
            <person name="Maheux A.F."/>
            <person name="Boudreau D.K."/>
            <person name="Berube E."/>
            <person name="Boissinot M."/>
            <person name="Raymond F."/>
            <person name="Brodeur S."/>
            <person name="Corbeil J."/>
            <person name="Brightwell G."/>
            <person name="Broda D."/>
            <person name="Omar R.F."/>
            <person name="Bergeron M.G."/>
        </authorList>
    </citation>
    <scope>NUCLEOTIDE SEQUENCE [LARGE SCALE GENOMIC DNA]</scope>
    <source>
        <strain evidence="2 3">CCRI-22766</strain>
    </source>
</reference>
<evidence type="ECO:0000313" key="3">
    <source>
        <dbReference type="Proteomes" id="UP000243494"/>
    </source>
</evidence>
<dbReference type="Proteomes" id="UP000243494">
    <property type="component" value="Unassembled WGS sequence"/>
</dbReference>
<keyword evidence="1" id="KW-1133">Transmembrane helix</keyword>
<proteinExistence type="predicted"/>
<feature type="transmembrane region" description="Helical" evidence="1">
    <location>
        <begin position="7"/>
        <end position="25"/>
    </location>
</feature>
<keyword evidence="1" id="KW-0472">Membrane</keyword>
<dbReference type="RefSeq" id="WP_095404772.1">
    <property type="nucleotide sequence ID" value="NZ_NOJZ02000001.1"/>
</dbReference>